<gene>
    <name evidence="3" type="primary">ABSGL_02070.1 scaffold 2596</name>
</gene>
<evidence type="ECO:0000256" key="1">
    <source>
        <dbReference type="SAM" id="MobiDB-lite"/>
    </source>
</evidence>
<proteinExistence type="predicted"/>
<feature type="signal peptide" evidence="2">
    <location>
        <begin position="1"/>
        <end position="27"/>
    </location>
</feature>
<dbReference type="Proteomes" id="UP000078561">
    <property type="component" value="Unassembled WGS sequence"/>
</dbReference>
<feature type="compositionally biased region" description="Low complexity" evidence="1">
    <location>
        <begin position="100"/>
        <end position="127"/>
    </location>
</feature>
<reference evidence="3" key="1">
    <citation type="submission" date="2016-04" db="EMBL/GenBank/DDBJ databases">
        <authorList>
            <person name="Evans L.H."/>
            <person name="Alamgir A."/>
            <person name="Owens N."/>
            <person name="Weber N.D."/>
            <person name="Virtaneva K."/>
            <person name="Barbian K."/>
            <person name="Babar A."/>
            <person name="Rosenke K."/>
        </authorList>
    </citation>
    <scope>NUCLEOTIDE SEQUENCE [LARGE SCALE GENOMIC DNA]</scope>
    <source>
        <strain evidence="3">CBS 101.48</strain>
    </source>
</reference>
<dbReference type="InParanoid" id="A0A163J1U4"/>
<organism evidence="3">
    <name type="scientific">Absidia glauca</name>
    <name type="common">Pin mould</name>
    <dbReference type="NCBI Taxonomy" id="4829"/>
    <lineage>
        <taxon>Eukaryota</taxon>
        <taxon>Fungi</taxon>
        <taxon>Fungi incertae sedis</taxon>
        <taxon>Mucoromycota</taxon>
        <taxon>Mucoromycotina</taxon>
        <taxon>Mucoromycetes</taxon>
        <taxon>Mucorales</taxon>
        <taxon>Cunninghamellaceae</taxon>
        <taxon>Absidia</taxon>
    </lineage>
</organism>
<evidence type="ECO:0000256" key="2">
    <source>
        <dbReference type="SAM" id="SignalP"/>
    </source>
</evidence>
<keyword evidence="4" id="KW-1185">Reference proteome</keyword>
<evidence type="ECO:0000313" key="3">
    <source>
        <dbReference type="EMBL" id="SAL96654.1"/>
    </source>
</evidence>
<feature type="chain" id="PRO_5007843259" evidence="2">
    <location>
        <begin position="28"/>
        <end position="235"/>
    </location>
</feature>
<feature type="compositionally biased region" description="Polar residues" evidence="1">
    <location>
        <begin position="44"/>
        <end position="56"/>
    </location>
</feature>
<evidence type="ECO:0000313" key="4">
    <source>
        <dbReference type="Proteomes" id="UP000078561"/>
    </source>
</evidence>
<protein>
    <submittedName>
        <fullName evidence="3">Uncharacterized protein</fullName>
    </submittedName>
</protein>
<dbReference type="AlphaFoldDB" id="A0A163J1U4"/>
<feature type="region of interest" description="Disordered" evidence="1">
    <location>
        <begin position="33"/>
        <end position="56"/>
    </location>
</feature>
<sequence>MQVSNIKVLLLLLLFIIPFLKLKRSLGASTIETQSLSKRKKRGNTATVDSPPERQQQCLPVAEDLAPLQTVAPDTKDSSPMAPARKTRPTSSRHSKQRSSSHPPSTSTTSANGTAAHPPPSTTTAQTIPPNTIAESSRTQQQDAYSHTKPISSTSSSTRNSKNKGSNSNKNKGSTSNSTSTSTSNSISNMKTPILPWQQAAYGRPHQLRQGLIHHRSSTIQNVTCSRYDWAQKGI</sequence>
<keyword evidence="2" id="KW-0732">Signal</keyword>
<accession>A0A163J1U4</accession>
<feature type="compositionally biased region" description="Basic residues" evidence="1">
    <location>
        <begin position="85"/>
        <end position="99"/>
    </location>
</feature>
<feature type="compositionally biased region" description="Low complexity" evidence="1">
    <location>
        <begin position="147"/>
        <end position="190"/>
    </location>
</feature>
<dbReference type="EMBL" id="LT551165">
    <property type="protein sequence ID" value="SAL96654.1"/>
    <property type="molecule type" value="Genomic_DNA"/>
</dbReference>
<name>A0A163J1U4_ABSGL</name>
<feature type="compositionally biased region" description="Polar residues" evidence="1">
    <location>
        <begin position="128"/>
        <end position="145"/>
    </location>
</feature>
<feature type="region of interest" description="Disordered" evidence="1">
    <location>
        <begin position="71"/>
        <end position="190"/>
    </location>
</feature>